<feature type="transmembrane region" description="Helical" evidence="6">
    <location>
        <begin position="46"/>
        <end position="65"/>
    </location>
</feature>
<name>A0A380TBB0_9ZZZZ</name>
<dbReference type="InterPro" id="IPR011577">
    <property type="entry name" value="Cyt_b561_bac/Ni-Hgenase"/>
</dbReference>
<evidence type="ECO:0000256" key="5">
    <source>
        <dbReference type="ARBA" id="ARBA00023136"/>
    </source>
</evidence>
<dbReference type="AlphaFoldDB" id="A0A380TBB0"/>
<feature type="transmembrane region" description="Helical" evidence="6">
    <location>
        <begin position="206"/>
        <end position="223"/>
    </location>
</feature>
<dbReference type="InterPro" id="IPR051542">
    <property type="entry name" value="Hydrogenase_cytochrome"/>
</dbReference>
<evidence type="ECO:0000256" key="6">
    <source>
        <dbReference type="SAM" id="Phobius"/>
    </source>
</evidence>
<evidence type="ECO:0000256" key="4">
    <source>
        <dbReference type="ARBA" id="ARBA00022989"/>
    </source>
</evidence>
<dbReference type="PANTHER" id="PTHR30485">
    <property type="entry name" value="NI/FE-HYDROGENASE 1 B-TYPE CYTOCHROME SUBUNIT"/>
    <property type="match status" value="1"/>
</dbReference>
<dbReference type="EMBL" id="UIDG01000050">
    <property type="protein sequence ID" value="SUS04742.1"/>
    <property type="molecule type" value="Genomic_DNA"/>
</dbReference>
<reference evidence="8" key="1">
    <citation type="submission" date="2018-07" db="EMBL/GenBank/DDBJ databases">
        <authorList>
            <person name="Quirk P.G."/>
            <person name="Krulwich T.A."/>
        </authorList>
    </citation>
    <scope>NUCLEOTIDE SEQUENCE</scope>
</reference>
<dbReference type="Pfam" id="PF01292">
    <property type="entry name" value="Ni_hydr_CYTB"/>
    <property type="match status" value="1"/>
</dbReference>
<feature type="transmembrane region" description="Helical" evidence="6">
    <location>
        <begin position="157"/>
        <end position="175"/>
    </location>
</feature>
<dbReference type="GO" id="GO:0022904">
    <property type="term" value="P:respiratory electron transport chain"/>
    <property type="evidence" value="ECO:0007669"/>
    <property type="project" value="InterPro"/>
</dbReference>
<keyword evidence="5 6" id="KW-0472">Membrane</keyword>
<sequence length="225" mass="24340">MAMTPNREIRVWDLPVRVFHWLLVGLVIVSLITGNIGGVWEMELHLVTGSAVLALILFRAAWGLVGSSTARFSDFVRGPKAVIGYLLGLLAGRKATVLGHNPLGGWSVVAMLSSLALQAITGLFANDDVLTKGPLAKFVTKRMSDLITEVHEVNANLLYILIAFHLAAVLGYYFFKRENLVRPMITGSKSLPADTDVATPRLASPWLALVLALAAASIVWRAVTL</sequence>
<proteinExistence type="predicted"/>
<feature type="domain" description="Cytochrome b561 bacterial/Ni-hydrogenase" evidence="7">
    <location>
        <begin position="11"/>
        <end position="187"/>
    </location>
</feature>
<keyword evidence="4 6" id="KW-1133">Transmembrane helix</keyword>
<keyword evidence="2" id="KW-1003">Cell membrane</keyword>
<evidence type="ECO:0000256" key="3">
    <source>
        <dbReference type="ARBA" id="ARBA00022692"/>
    </source>
</evidence>
<dbReference type="PANTHER" id="PTHR30485:SF2">
    <property type="entry name" value="BLL0597 PROTEIN"/>
    <property type="match status" value="1"/>
</dbReference>
<evidence type="ECO:0000313" key="8">
    <source>
        <dbReference type="EMBL" id="SUS04742.1"/>
    </source>
</evidence>
<protein>
    <submittedName>
        <fullName evidence="8">Putative Cytochrome b/b6 domain</fullName>
    </submittedName>
</protein>
<dbReference type="Gene3D" id="1.20.950.20">
    <property type="entry name" value="Transmembrane di-heme cytochromes, Chain C"/>
    <property type="match status" value="1"/>
</dbReference>
<evidence type="ECO:0000256" key="2">
    <source>
        <dbReference type="ARBA" id="ARBA00022475"/>
    </source>
</evidence>
<feature type="transmembrane region" description="Helical" evidence="6">
    <location>
        <begin position="103"/>
        <end position="125"/>
    </location>
</feature>
<accession>A0A380TBB0</accession>
<evidence type="ECO:0000256" key="1">
    <source>
        <dbReference type="ARBA" id="ARBA00004651"/>
    </source>
</evidence>
<keyword evidence="3 6" id="KW-0812">Transmembrane</keyword>
<gene>
    <name evidence="8" type="ORF">DF3PB_1430005</name>
</gene>
<dbReference type="SUPFAM" id="SSF81342">
    <property type="entry name" value="Transmembrane di-heme cytochromes"/>
    <property type="match status" value="1"/>
</dbReference>
<comment type="subcellular location">
    <subcellularLocation>
        <location evidence="1">Cell membrane</location>
        <topology evidence="1">Multi-pass membrane protein</topology>
    </subcellularLocation>
</comment>
<dbReference type="GO" id="GO:0020037">
    <property type="term" value="F:heme binding"/>
    <property type="evidence" value="ECO:0007669"/>
    <property type="project" value="TreeGrafter"/>
</dbReference>
<dbReference type="GO" id="GO:0009055">
    <property type="term" value="F:electron transfer activity"/>
    <property type="evidence" value="ECO:0007669"/>
    <property type="project" value="InterPro"/>
</dbReference>
<dbReference type="GO" id="GO:0005886">
    <property type="term" value="C:plasma membrane"/>
    <property type="evidence" value="ECO:0007669"/>
    <property type="project" value="UniProtKB-SubCell"/>
</dbReference>
<organism evidence="8">
    <name type="scientific">metagenome</name>
    <dbReference type="NCBI Taxonomy" id="256318"/>
    <lineage>
        <taxon>unclassified sequences</taxon>
        <taxon>metagenomes</taxon>
    </lineage>
</organism>
<dbReference type="InterPro" id="IPR016174">
    <property type="entry name" value="Di-haem_cyt_TM"/>
</dbReference>
<evidence type="ECO:0000259" key="7">
    <source>
        <dbReference type="Pfam" id="PF01292"/>
    </source>
</evidence>
<feature type="transmembrane region" description="Helical" evidence="6">
    <location>
        <begin position="21"/>
        <end position="40"/>
    </location>
</feature>